<evidence type="ECO:0008006" key="3">
    <source>
        <dbReference type="Google" id="ProtNLM"/>
    </source>
</evidence>
<dbReference type="Gene3D" id="3.60.10.10">
    <property type="entry name" value="Endonuclease/exonuclease/phosphatase"/>
    <property type="match status" value="1"/>
</dbReference>
<comment type="caution">
    <text evidence="1">The sequence shown here is derived from an EMBL/GenBank/DDBJ whole genome shotgun (WGS) entry which is preliminary data.</text>
</comment>
<dbReference type="Proteomes" id="UP000288805">
    <property type="component" value="Unassembled WGS sequence"/>
</dbReference>
<sequence length="576" mass="65870">MGKYRSVASSCDWRNGAKGRDFDGGREGERGAWRMEELQWARIRVRIKGEKIPNMMDIWVENMCYSLALWWETRLMLRALPTDERGKPFVTAGEVEGEVQPREGKRVMEAEGGPRLEDQAQLVDGTRRLISGSGRPMDCFRGLDGSHLGPQGVVRMQGRPLEMGLLEKPRGPMGLNPSSSSVDSFGPKEMDGLRRLSEVEFLHKERSKIDLALVEEALRYDSVSSQFGCLEREEGENPLQILIGTEPPMGETVECWDLVEVNKSRTEAVGKEKGSDQIVPRVTKAGGELNWEKSDLAKFSNFLGFSTEGLEKDIMDFLVKIRKRRERVHSKTLLEKSKFERELKRLECSINYEGGKKQNGGEQVRGWSNWVALDALGSAGGMLVCWDKRSLEVMETERLFVGRARGDQRLVGRSVVFRGDFNVILSQRERSRQGWLTGAMRSFAQTVDELELLDLPMQGGVFTWSGGRNNQFWARLDRGPTLFRFENMWLKVDGFNGLLRGWRQGIEEGVWKAGSQQKFCSQQLEYWDGVESERSLSIDETEQKKEVKYAFYKWVLMEEVHWRQKSRELCVTGCFK</sequence>
<protein>
    <recommendedName>
        <fullName evidence="3">DUF4283 domain-containing protein</fullName>
    </recommendedName>
</protein>
<accession>A0A438J9S1</accession>
<proteinExistence type="predicted"/>
<gene>
    <name evidence="1" type="ORF">CK203_027385</name>
</gene>
<evidence type="ECO:0000313" key="1">
    <source>
        <dbReference type="EMBL" id="RVX05710.1"/>
    </source>
</evidence>
<organism evidence="1 2">
    <name type="scientific">Vitis vinifera</name>
    <name type="common">Grape</name>
    <dbReference type="NCBI Taxonomy" id="29760"/>
    <lineage>
        <taxon>Eukaryota</taxon>
        <taxon>Viridiplantae</taxon>
        <taxon>Streptophyta</taxon>
        <taxon>Embryophyta</taxon>
        <taxon>Tracheophyta</taxon>
        <taxon>Spermatophyta</taxon>
        <taxon>Magnoliopsida</taxon>
        <taxon>eudicotyledons</taxon>
        <taxon>Gunneridae</taxon>
        <taxon>Pentapetalae</taxon>
        <taxon>rosids</taxon>
        <taxon>Vitales</taxon>
        <taxon>Vitaceae</taxon>
        <taxon>Viteae</taxon>
        <taxon>Vitis</taxon>
    </lineage>
</organism>
<dbReference type="SUPFAM" id="SSF56219">
    <property type="entry name" value="DNase I-like"/>
    <property type="match status" value="1"/>
</dbReference>
<evidence type="ECO:0000313" key="2">
    <source>
        <dbReference type="Proteomes" id="UP000288805"/>
    </source>
</evidence>
<dbReference type="InterPro" id="IPR036691">
    <property type="entry name" value="Endo/exonu/phosph_ase_sf"/>
</dbReference>
<reference evidence="1 2" key="1">
    <citation type="journal article" date="2018" name="PLoS Genet.">
        <title>Population sequencing reveals clonal diversity and ancestral inbreeding in the grapevine cultivar Chardonnay.</title>
        <authorList>
            <person name="Roach M.J."/>
            <person name="Johnson D.L."/>
            <person name="Bohlmann J."/>
            <person name="van Vuuren H.J."/>
            <person name="Jones S.J."/>
            <person name="Pretorius I.S."/>
            <person name="Schmidt S.A."/>
            <person name="Borneman A.R."/>
        </authorList>
    </citation>
    <scope>NUCLEOTIDE SEQUENCE [LARGE SCALE GENOMIC DNA]</scope>
    <source>
        <strain evidence="2">cv. Chardonnay</strain>
        <tissue evidence="1">Leaf</tissue>
    </source>
</reference>
<dbReference type="AlphaFoldDB" id="A0A438J9S1"/>
<name>A0A438J9S1_VITVI</name>
<dbReference type="EMBL" id="QGNW01000055">
    <property type="protein sequence ID" value="RVX05710.1"/>
    <property type="molecule type" value="Genomic_DNA"/>
</dbReference>